<proteinExistence type="predicted"/>
<accession>A0ABZ0F6B1</accession>
<protein>
    <recommendedName>
        <fullName evidence="4">HNH endonuclease</fullName>
    </recommendedName>
</protein>
<evidence type="ECO:0000313" key="3">
    <source>
        <dbReference type="Proteomes" id="UP001302667"/>
    </source>
</evidence>
<name>A0ABZ0F6B1_9GAMM</name>
<dbReference type="RefSeq" id="WP_317102277.1">
    <property type="nucleotide sequence ID" value="NZ_CP136584.1"/>
</dbReference>
<dbReference type="EMBL" id="CP136584">
    <property type="protein sequence ID" value="WOE65112.1"/>
    <property type="molecule type" value="Genomic_DNA"/>
</dbReference>
<feature type="compositionally biased region" description="Basic and acidic residues" evidence="1">
    <location>
        <begin position="75"/>
        <end position="86"/>
    </location>
</feature>
<feature type="region of interest" description="Disordered" evidence="1">
    <location>
        <begin position="61"/>
        <end position="86"/>
    </location>
</feature>
<keyword evidence="3" id="KW-1185">Reference proteome</keyword>
<dbReference type="Proteomes" id="UP001302667">
    <property type="component" value="Chromosome"/>
</dbReference>
<gene>
    <name evidence="2" type="ORF">RY972_13645</name>
</gene>
<organism evidence="2 3">
    <name type="scientific">Aeromonas allosaccharophila</name>
    <dbReference type="NCBI Taxonomy" id="656"/>
    <lineage>
        <taxon>Bacteria</taxon>
        <taxon>Pseudomonadati</taxon>
        <taxon>Pseudomonadota</taxon>
        <taxon>Gammaproteobacteria</taxon>
        <taxon>Aeromonadales</taxon>
        <taxon>Aeromonadaceae</taxon>
        <taxon>Aeromonas</taxon>
    </lineage>
</organism>
<reference evidence="2 3" key="1">
    <citation type="submission" date="2023-10" db="EMBL/GenBank/DDBJ databases">
        <title>Genome analysis of psychrotrophic aerobic bacterium Aeromonas allosaccharophila BIM B-1809 isolated from infected fish.</title>
        <authorList>
            <person name="Leanovich S.I."/>
            <person name="Sidarenka A.V."/>
            <person name="Akhremchuk A.E."/>
            <person name="Sikolenko M.A."/>
            <person name="Valentovich L.N."/>
        </authorList>
    </citation>
    <scope>NUCLEOTIDE SEQUENCE [LARGE SCALE GENOMIC DNA]</scope>
    <source>
        <strain evidence="2 3">BIM B-1809</strain>
    </source>
</reference>
<feature type="region of interest" description="Disordered" evidence="1">
    <location>
        <begin position="23"/>
        <end position="43"/>
    </location>
</feature>
<evidence type="ECO:0000313" key="2">
    <source>
        <dbReference type="EMBL" id="WOE65112.1"/>
    </source>
</evidence>
<sequence length="86" mass="9581">MDHIIPLDDNSDLEHLTHPSGLAGLCKSHHVSKTRSDSNPTELEQYRKRIILAKDLYNEQNATDATDATDATEEAQFHRGEISAPV</sequence>
<evidence type="ECO:0000256" key="1">
    <source>
        <dbReference type="SAM" id="MobiDB-lite"/>
    </source>
</evidence>
<evidence type="ECO:0008006" key="4">
    <source>
        <dbReference type="Google" id="ProtNLM"/>
    </source>
</evidence>